<name>A0A183CTC5_GLOPA</name>
<reference evidence="2" key="1">
    <citation type="submission" date="2014-05" db="EMBL/GenBank/DDBJ databases">
        <title>The genome and life-stage specific transcriptomes of Globodera pallida elucidate key aspects of plant parasitism by a cyst nematode.</title>
        <authorList>
            <person name="Cotton J.A."/>
            <person name="Lilley C.J."/>
            <person name="Jones L.M."/>
            <person name="Kikuchi T."/>
            <person name="Reid A.J."/>
            <person name="Thorpe P."/>
            <person name="Tsai I.J."/>
            <person name="Beasley H."/>
            <person name="Blok V."/>
            <person name="Cock P.J.A."/>
            <person name="Van den Akker S.E."/>
            <person name="Holroyd N."/>
            <person name="Hunt M."/>
            <person name="Mantelin S."/>
            <person name="Naghra H."/>
            <person name="Pain A."/>
            <person name="Palomares-Rius J.E."/>
            <person name="Zarowiecki M."/>
            <person name="Berriman M."/>
            <person name="Jones J.T."/>
            <person name="Urwin P.E."/>
        </authorList>
    </citation>
    <scope>NUCLEOTIDE SEQUENCE [LARGE SCALE GENOMIC DNA]</scope>
    <source>
        <strain evidence="2">Lindley</strain>
    </source>
</reference>
<feature type="region of interest" description="Disordered" evidence="1">
    <location>
        <begin position="1"/>
        <end position="32"/>
    </location>
</feature>
<keyword evidence="2" id="KW-1185">Reference proteome</keyword>
<evidence type="ECO:0000313" key="2">
    <source>
        <dbReference type="Proteomes" id="UP000050741"/>
    </source>
</evidence>
<organism evidence="2 3">
    <name type="scientific">Globodera pallida</name>
    <name type="common">Potato cyst nematode worm</name>
    <name type="synonym">Heterodera pallida</name>
    <dbReference type="NCBI Taxonomy" id="36090"/>
    <lineage>
        <taxon>Eukaryota</taxon>
        <taxon>Metazoa</taxon>
        <taxon>Ecdysozoa</taxon>
        <taxon>Nematoda</taxon>
        <taxon>Chromadorea</taxon>
        <taxon>Rhabditida</taxon>
        <taxon>Tylenchina</taxon>
        <taxon>Tylenchomorpha</taxon>
        <taxon>Tylenchoidea</taxon>
        <taxon>Heteroderidae</taxon>
        <taxon>Heteroderinae</taxon>
        <taxon>Globodera</taxon>
    </lineage>
</organism>
<accession>A0A183CTC5</accession>
<evidence type="ECO:0000256" key="1">
    <source>
        <dbReference type="SAM" id="MobiDB-lite"/>
    </source>
</evidence>
<feature type="compositionally biased region" description="Basic and acidic residues" evidence="1">
    <location>
        <begin position="1"/>
        <end position="13"/>
    </location>
</feature>
<evidence type="ECO:0000313" key="3">
    <source>
        <dbReference type="WBParaSite" id="GPLIN_001613300"/>
    </source>
</evidence>
<dbReference type="WBParaSite" id="GPLIN_001613300">
    <property type="protein sequence ID" value="GPLIN_001613300"/>
    <property type="gene ID" value="GPLIN_001613300"/>
</dbReference>
<dbReference type="AlphaFoldDB" id="A0A183CTC5"/>
<reference evidence="3" key="2">
    <citation type="submission" date="2016-06" db="UniProtKB">
        <authorList>
            <consortium name="WormBaseParasite"/>
        </authorList>
    </citation>
    <scope>IDENTIFICATION</scope>
</reference>
<sequence>IKWEELDGEDCRREKKKKRQQNSSAAKLARSDAIEQSEALLRCNSRMSVGSDKVQ</sequence>
<dbReference type="Proteomes" id="UP000050741">
    <property type="component" value="Unassembled WGS sequence"/>
</dbReference>
<proteinExistence type="predicted"/>
<protein>
    <submittedName>
        <fullName evidence="3">BZIP domain-containing protein</fullName>
    </submittedName>
</protein>